<dbReference type="SUPFAM" id="SSF54160">
    <property type="entry name" value="Chromo domain-like"/>
    <property type="match status" value="1"/>
</dbReference>
<feature type="domain" description="Chromo" evidence="1">
    <location>
        <begin position="66"/>
        <end position="112"/>
    </location>
</feature>
<evidence type="ECO:0000259" key="1">
    <source>
        <dbReference type="PROSITE" id="PS50013"/>
    </source>
</evidence>
<reference evidence="2" key="2">
    <citation type="submission" date="2022-01" db="EMBL/GenBank/DDBJ databases">
        <authorList>
            <person name="Yamashiro T."/>
            <person name="Shiraishi A."/>
            <person name="Satake H."/>
            <person name="Nakayama K."/>
        </authorList>
    </citation>
    <scope>NUCLEOTIDE SEQUENCE</scope>
</reference>
<keyword evidence="2" id="KW-0695">RNA-directed DNA polymerase</keyword>
<evidence type="ECO:0000313" key="3">
    <source>
        <dbReference type="Proteomes" id="UP001151760"/>
    </source>
</evidence>
<dbReference type="PANTHER" id="PTHR46148:SF57">
    <property type="entry name" value="OS12G0499874 PROTEIN"/>
    <property type="match status" value="1"/>
</dbReference>
<proteinExistence type="predicted"/>
<reference evidence="2" key="1">
    <citation type="journal article" date="2022" name="Int. J. Mol. Sci.">
        <title>Draft Genome of Tanacetum Coccineum: Genomic Comparison of Closely Related Tanacetum-Family Plants.</title>
        <authorList>
            <person name="Yamashiro T."/>
            <person name="Shiraishi A."/>
            <person name="Nakayama K."/>
            <person name="Satake H."/>
        </authorList>
    </citation>
    <scope>NUCLEOTIDE SEQUENCE</scope>
</reference>
<dbReference type="EMBL" id="BQNB010010836">
    <property type="protein sequence ID" value="GJS82602.1"/>
    <property type="molecule type" value="Genomic_DNA"/>
</dbReference>
<dbReference type="InterPro" id="IPR000953">
    <property type="entry name" value="Chromo/chromo_shadow_dom"/>
</dbReference>
<dbReference type="PANTHER" id="PTHR46148">
    <property type="entry name" value="CHROMO DOMAIN-CONTAINING PROTEIN"/>
    <property type="match status" value="1"/>
</dbReference>
<accession>A0ABQ4Z0L2</accession>
<protein>
    <submittedName>
        <fullName evidence="2">Reverse transcriptase domain-containing protein</fullName>
    </submittedName>
</protein>
<gene>
    <name evidence="2" type="ORF">Tco_0749143</name>
</gene>
<dbReference type="InterPro" id="IPR016197">
    <property type="entry name" value="Chromo-like_dom_sf"/>
</dbReference>
<dbReference type="Proteomes" id="UP001151760">
    <property type="component" value="Unassembled WGS sequence"/>
</dbReference>
<comment type="caution">
    <text evidence="2">The sequence shown here is derived from an EMBL/GenBank/DDBJ whole genome shotgun (WGS) entry which is preliminary data.</text>
</comment>
<evidence type="ECO:0000313" key="2">
    <source>
        <dbReference type="EMBL" id="GJS82602.1"/>
    </source>
</evidence>
<organism evidence="2 3">
    <name type="scientific">Tanacetum coccineum</name>
    <dbReference type="NCBI Taxonomy" id="301880"/>
    <lineage>
        <taxon>Eukaryota</taxon>
        <taxon>Viridiplantae</taxon>
        <taxon>Streptophyta</taxon>
        <taxon>Embryophyta</taxon>
        <taxon>Tracheophyta</taxon>
        <taxon>Spermatophyta</taxon>
        <taxon>Magnoliopsida</taxon>
        <taxon>eudicotyledons</taxon>
        <taxon>Gunneridae</taxon>
        <taxon>Pentapetalae</taxon>
        <taxon>asterids</taxon>
        <taxon>campanulids</taxon>
        <taxon>Asterales</taxon>
        <taxon>Asteraceae</taxon>
        <taxon>Asteroideae</taxon>
        <taxon>Anthemideae</taxon>
        <taxon>Anthemidinae</taxon>
        <taxon>Tanacetum</taxon>
    </lineage>
</organism>
<dbReference type="PROSITE" id="PS50013">
    <property type="entry name" value="CHROMO_2"/>
    <property type="match status" value="1"/>
</dbReference>
<keyword evidence="3" id="KW-1185">Reference proteome</keyword>
<name>A0ABQ4Z0L2_9ASTR</name>
<keyword evidence="2" id="KW-0548">Nucleotidyltransferase</keyword>
<dbReference type="GO" id="GO:0003964">
    <property type="term" value="F:RNA-directed DNA polymerase activity"/>
    <property type="evidence" value="ECO:0007669"/>
    <property type="project" value="UniProtKB-KW"/>
</dbReference>
<keyword evidence="2" id="KW-0808">Transferase</keyword>
<sequence length="112" mass="13621">MAQDRQKSYTNKRRRPIEFQVGDRVMLKVSPWKGTIRFIKHGKLGPRYIAEYIPLADIMVDEKLGYVEEPVEILDTMVKKLRKKKILIFKVRWKHRKELDYTWEPEEELIKY</sequence>